<dbReference type="SUPFAM" id="SSF74653">
    <property type="entry name" value="TolA/TonB C-terminal domain"/>
    <property type="match status" value="1"/>
</dbReference>
<evidence type="ECO:0000259" key="2">
    <source>
        <dbReference type="PROSITE" id="PS52015"/>
    </source>
</evidence>
<feature type="domain" description="TonB C-terminal" evidence="2">
    <location>
        <begin position="21"/>
        <end position="114"/>
    </location>
</feature>
<keyword evidence="4" id="KW-1185">Reference proteome</keyword>
<dbReference type="Gene3D" id="3.30.1150.10">
    <property type="match status" value="1"/>
</dbReference>
<reference evidence="3 4" key="2">
    <citation type="journal article" date="2022" name="Mar. Drugs">
        <title>Bioassay-Guided Fractionation Leads to the Detection of Cholic Acid Generated by the Rare Thalassomonas sp.</title>
        <authorList>
            <person name="Pheiffer F."/>
            <person name="Schneider Y.K."/>
            <person name="Hansen E.H."/>
            <person name="Andersen J.H."/>
            <person name="Isaksson J."/>
            <person name="Busche T."/>
            <person name="R C."/>
            <person name="Kalinowski J."/>
            <person name="Zyl L.V."/>
            <person name="Trindade M."/>
        </authorList>
    </citation>
    <scope>NUCLEOTIDE SEQUENCE [LARGE SCALE GENOMIC DNA]</scope>
    <source>
        <strain evidence="3 4">XOM25</strain>
    </source>
</reference>
<feature type="chain" id="PRO_5042270126" description="TonB C-terminal domain-containing protein" evidence="1">
    <location>
        <begin position="21"/>
        <end position="343"/>
    </location>
</feature>
<dbReference type="InterPro" id="IPR037682">
    <property type="entry name" value="TonB_C"/>
</dbReference>
<evidence type="ECO:0000256" key="1">
    <source>
        <dbReference type="SAM" id="SignalP"/>
    </source>
</evidence>
<sequence>MKSCLFTFLLYLTLSFSSIAADYTPAEIIEDRNPASTETANQSRLEGWILVTYLVDLDGKASHIEVIAQSKQQDVYNKVKRHLEHLHFSPATVAGKAVISSQRLFYYTDKTLFDNPNNGISQGFRKKYNRANQHIGNKEFAKAKEALDDLQEINTKNLKEQALSAWLYSQYYFSQSDWPAYAEQTKIAAYLKDYLPAKWAVTAIQNLMQWHVFKKEYTEAFAALAELKSIKGANVSEDVYQDMYQSLKKLLQEDTNIEIEHTLSDNTVWFHRMSRRKLSLTPLSGEIEAIELRCKNNRLILTLEEAKAVTLDNNDLACSLLVKGSEGSKVSLTESGDLYRFSS</sequence>
<dbReference type="Proteomes" id="UP000032352">
    <property type="component" value="Chromosome"/>
</dbReference>
<protein>
    <recommendedName>
        <fullName evidence="2">TonB C-terminal domain-containing protein</fullName>
    </recommendedName>
</protein>
<dbReference type="GO" id="GO:0055085">
    <property type="term" value="P:transmembrane transport"/>
    <property type="evidence" value="ECO:0007669"/>
    <property type="project" value="InterPro"/>
</dbReference>
<dbReference type="AlphaFoldDB" id="A0AAE9Z1D4"/>
<name>A0AAE9Z1D4_9GAMM</name>
<reference evidence="3 4" key="1">
    <citation type="journal article" date="2015" name="Genome Announc.">
        <title>Draft Genome Sequences of Marine Isolates of Thalassomonas viridans and Thalassomonas actiniarum.</title>
        <authorList>
            <person name="Olonade I."/>
            <person name="van Zyl L.J."/>
            <person name="Trindade M."/>
        </authorList>
    </citation>
    <scope>NUCLEOTIDE SEQUENCE [LARGE SCALE GENOMIC DNA]</scope>
    <source>
        <strain evidence="3 4">XOM25</strain>
    </source>
</reference>
<accession>A0AAE9Z1D4</accession>
<dbReference type="RefSeq" id="WP_044840233.1">
    <property type="nucleotide sequence ID" value="NZ_CP059733.1"/>
</dbReference>
<evidence type="ECO:0000313" key="3">
    <source>
        <dbReference type="EMBL" id="WDE05031.1"/>
    </source>
</evidence>
<dbReference type="KEGG" id="tvd:SG34_027645"/>
<dbReference type="EMBL" id="CP059733">
    <property type="protein sequence ID" value="WDE05031.1"/>
    <property type="molecule type" value="Genomic_DNA"/>
</dbReference>
<organism evidence="3 4">
    <name type="scientific">Thalassomonas viridans</name>
    <dbReference type="NCBI Taxonomy" id="137584"/>
    <lineage>
        <taxon>Bacteria</taxon>
        <taxon>Pseudomonadati</taxon>
        <taxon>Pseudomonadota</taxon>
        <taxon>Gammaproteobacteria</taxon>
        <taxon>Alteromonadales</taxon>
        <taxon>Colwelliaceae</taxon>
        <taxon>Thalassomonas</taxon>
    </lineage>
</organism>
<proteinExistence type="predicted"/>
<feature type="signal peptide" evidence="1">
    <location>
        <begin position="1"/>
        <end position="20"/>
    </location>
</feature>
<dbReference type="PROSITE" id="PS52015">
    <property type="entry name" value="TONB_CTD"/>
    <property type="match status" value="1"/>
</dbReference>
<keyword evidence="1" id="KW-0732">Signal</keyword>
<gene>
    <name evidence="3" type="ORF">SG34_027645</name>
</gene>
<evidence type="ECO:0000313" key="4">
    <source>
        <dbReference type="Proteomes" id="UP000032352"/>
    </source>
</evidence>